<evidence type="ECO:0000256" key="8">
    <source>
        <dbReference type="ARBA" id="ARBA00047883"/>
    </source>
</evidence>
<gene>
    <name evidence="9 13" type="primary">thiE</name>
    <name evidence="13" type="ORF">D6B99_08875</name>
</gene>
<evidence type="ECO:0000256" key="9">
    <source>
        <dbReference type="HAMAP-Rule" id="MF_00097"/>
    </source>
</evidence>
<dbReference type="CDD" id="cd00564">
    <property type="entry name" value="TMP_TenI"/>
    <property type="match status" value="1"/>
</dbReference>
<organism evidence="13 14">
    <name type="scientific">Arachidicoccus soli</name>
    <dbReference type="NCBI Taxonomy" id="2341117"/>
    <lineage>
        <taxon>Bacteria</taxon>
        <taxon>Pseudomonadati</taxon>
        <taxon>Bacteroidota</taxon>
        <taxon>Chitinophagia</taxon>
        <taxon>Chitinophagales</taxon>
        <taxon>Chitinophagaceae</taxon>
        <taxon>Arachidicoccus</taxon>
    </lineage>
</organism>
<dbReference type="NCBIfam" id="TIGR00693">
    <property type="entry name" value="thiE"/>
    <property type="match status" value="1"/>
</dbReference>
<evidence type="ECO:0000256" key="5">
    <source>
        <dbReference type="ARBA" id="ARBA00022977"/>
    </source>
</evidence>
<comment type="pathway">
    <text evidence="1 9 11">Cofactor biosynthesis; thiamine diphosphate biosynthesis; thiamine phosphate from 4-amino-2-methyl-5-diphosphomethylpyrimidine and 4-methyl-5-(2-phosphoethyl)-thiazole: step 1/1.</text>
</comment>
<keyword evidence="3 9" id="KW-0479">Metal-binding</keyword>
<dbReference type="GO" id="GO:0009228">
    <property type="term" value="P:thiamine biosynthetic process"/>
    <property type="evidence" value="ECO:0007669"/>
    <property type="project" value="UniProtKB-KW"/>
</dbReference>
<feature type="binding site" evidence="9">
    <location>
        <begin position="131"/>
        <end position="133"/>
    </location>
    <ligand>
        <name>2-[(2R,5Z)-2-carboxy-4-methylthiazol-5(2H)-ylidene]ethyl phosphate</name>
        <dbReference type="ChEBI" id="CHEBI:62899"/>
    </ligand>
</feature>
<feature type="domain" description="Thiamine phosphate synthase/TenI" evidence="12">
    <location>
        <begin position="13"/>
        <end position="186"/>
    </location>
</feature>
<feature type="binding site" evidence="9">
    <location>
        <begin position="34"/>
        <end position="38"/>
    </location>
    <ligand>
        <name>4-amino-2-methyl-5-(diphosphooxymethyl)pyrimidine</name>
        <dbReference type="ChEBI" id="CHEBI:57841"/>
    </ligand>
</feature>
<dbReference type="Gene3D" id="3.20.20.70">
    <property type="entry name" value="Aldolase class I"/>
    <property type="match status" value="1"/>
</dbReference>
<accession>A0A386HPM0</accession>
<reference evidence="13 14" key="1">
    <citation type="submission" date="2018-09" db="EMBL/GenBank/DDBJ databases">
        <title>Arachidicoccus sp. nov., a bacterium isolated from soil.</title>
        <authorList>
            <person name="Weon H.-Y."/>
            <person name="Kwon S.-W."/>
            <person name="Lee S.A."/>
        </authorList>
    </citation>
    <scope>NUCLEOTIDE SEQUENCE [LARGE SCALE GENOMIC DNA]</scope>
    <source>
        <strain evidence="13 14">KIS59-12</strain>
    </source>
</reference>
<dbReference type="PANTHER" id="PTHR20857:SF15">
    <property type="entry name" value="THIAMINE-PHOSPHATE SYNTHASE"/>
    <property type="match status" value="1"/>
</dbReference>
<dbReference type="HAMAP" id="MF_00097">
    <property type="entry name" value="TMP_synthase"/>
    <property type="match status" value="1"/>
</dbReference>
<evidence type="ECO:0000259" key="12">
    <source>
        <dbReference type="Pfam" id="PF02581"/>
    </source>
</evidence>
<feature type="binding site" evidence="9">
    <location>
        <position position="105"/>
    </location>
    <ligand>
        <name>4-amino-2-methyl-5-(diphosphooxymethyl)pyrimidine</name>
        <dbReference type="ChEBI" id="CHEBI:57841"/>
    </ligand>
</feature>
<evidence type="ECO:0000256" key="6">
    <source>
        <dbReference type="ARBA" id="ARBA00047334"/>
    </source>
</evidence>
<dbReference type="GO" id="GO:0000287">
    <property type="term" value="F:magnesium ion binding"/>
    <property type="evidence" value="ECO:0007669"/>
    <property type="project" value="UniProtKB-UniRule"/>
</dbReference>
<sequence>MFIPNLHYISQGATAEEHISNIRQACIAGVTLVQLRLKNMPEKELLKYAEQAREITHHFHAKLIINDHYKIAKAAKADGVHLGKNDTCTKIARAFLASWQIVGGTANTLEDCHNLINKKVDYIGLGPFRFTKTKENISPILGLKGYTEIITALQTNTPVIAIGGITLNDVPRLIKTGVYGIAASGEITQDFNSISLFHQILNSASAVEPIGKNDLKIYL</sequence>
<dbReference type="KEGG" id="ark:D6B99_08875"/>
<dbReference type="AlphaFoldDB" id="A0A386HPM0"/>
<comment type="similarity">
    <text evidence="9 10">Belongs to the thiamine-phosphate synthase family.</text>
</comment>
<evidence type="ECO:0000256" key="10">
    <source>
        <dbReference type="RuleBase" id="RU003826"/>
    </source>
</evidence>
<protein>
    <recommendedName>
        <fullName evidence="9">Thiamine-phosphate synthase</fullName>
        <shortName evidence="9">TP synthase</shortName>
        <shortName evidence="9">TPS</shortName>
        <ecNumber evidence="9">2.5.1.3</ecNumber>
    </recommendedName>
    <alternativeName>
        <fullName evidence="9">Thiamine-phosphate pyrophosphorylase</fullName>
        <shortName evidence="9">TMP pyrophosphorylase</shortName>
        <shortName evidence="9">TMP-PPase</shortName>
    </alternativeName>
</protein>
<keyword evidence="5 9" id="KW-0784">Thiamine biosynthesis</keyword>
<dbReference type="EMBL" id="CP032489">
    <property type="protein sequence ID" value="AYD47703.1"/>
    <property type="molecule type" value="Genomic_DNA"/>
</dbReference>
<dbReference type="Pfam" id="PF02581">
    <property type="entry name" value="TMP-TENI"/>
    <property type="match status" value="1"/>
</dbReference>
<feature type="binding site" evidence="9">
    <location>
        <position position="86"/>
    </location>
    <ligand>
        <name>Mg(2+)</name>
        <dbReference type="ChEBI" id="CHEBI:18420"/>
    </ligand>
</feature>
<dbReference type="Proteomes" id="UP000266118">
    <property type="component" value="Chromosome"/>
</dbReference>
<feature type="binding site" evidence="9">
    <location>
        <position position="67"/>
    </location>
    <ligand>
        <name>Mg(2+)</name>
        <dbReference type="ChEBI" id="CHEBI:18420"/>
    </ligand>
</feature>
<comment type="catalytic activity">
    <reaction evidence="7 9 10">
        <text>2-(2-carboxy-4-methylthiazol-5-yl)ethyl phosphate + 4-amino-2-methyl-5-(diphosphooxymethyl)pyrimidine + 2 H(+) = thiamine phosphate + CO2 + diphosphate</text>
        <dbReference type="Rhea" id="RHEA:47848"/>
        <dbReference type="ChEBI" id="CHEBI:15378"/>
        <dbReference type="ChEBI" id="CHEBI:16526"/>
        <dbReference type="ChEBI" id="CHEBI:33019"/>
        <dbReference type="ChEBI" id="CHEBI:37575"/>
        <dbReference type="ChEBI" id="CHEBI:57841"/>
        <dbReference type="ChEBI" id="CHEBI:62890"/>
        <dbReference type="EC" id="2.5.1.3"/>
    </reaction>
</comment>
<feature type="binding site" evidence="9">
    <location>
        <position position="134"/>
    </location>
    <ligand>
        <name>4-amino-2-methyl-5-(diphosphooxymethyl)pyrimidine</name>
        <dbReference type="ChEBI" id="CHEBI:57841"/>
    </ligand>
</feature>
<dbReference type="GO" id="GO:0004789">
    <property type="term" value="F:thiamine-phosphate diphosphorylase activity"/>
    <property type="evidence" value="ECO:0007669"/>
    <property type="project" value="UniProtKB-UniRule"/>
</dbReference>
<keyword evidence="4 9" id="KW-0460">Magnesium</keyword>
<dbReference type="InterPro" id="IPR034291">
    <property type="entry name" value="TMP_synthase"/>
</dbReference>
<feature type="binding site" evidence="9">
    <location>
        <position position="66"/>
    </location>
    <ligand>
        <name>4-amino-2-methyl-5-(diphosphooxymethyl)pyrimidine</name>
        <dbReference type="ChEBI" id="CHEBI:57841"/>
    </ligand>
</feature>
<evidence type="ECO:0000256" key="7">
    <source>
        <dbReference type="ARBA" id="ARBA00047851"/>
    </source>
</evidence>
<dbReference type="EC" id="2.5.1.3" evidence="9"/>
<comment type="caution">
    <text evidence="9">Lacks conserved residue(s) required for the propagation of feature annotation.</text>
</comment>
<comment type="catalytic activity">
    <reaction evidence="8 9 10">
        <text>2-[(2R,5Z)-2-carboxy-4-methylthiazol-5(2H)-ylidene]ethyl phosphate + 4-amino-2-methyl-5-(diphosphooxymethyl)pyrimidine + 2 H(+) = thiamine phosphate + CO2 + diphosphate</text>
        <dbReference type="Rhea" id="RHEA:47844"/>
        <dbReference type="ChEBI" id="CHEBI:15378"/>
        <dbReference type="ChEBI" id="CHEBI:16526"/>
        <dbReference type="ChEBI" id="CHEBI:33019"/>
        <dbReference type="ChEBI" id="CHEBI:37575"/>
        <dbReference type="ChEBI" id="CHEBI:57841"/>
        <dbReference type="ChEBI" id="CHEBI:62899"/>
        <dbReference type="EC" id="2.5.1.3"/>
    </reaction>
</comment>
<feature type="binding site" evidence="9">
    <location>
        <position position="164"/>
    </location>
    <ligand>
        <name>2-[(2R,5Z)-2-carboxy-4-methylthiazol-5(2H)-ylidene]ethyl phosphate</name>
        <dbReference type="ChEBI" id="CHEBI:62899"/>
    </ligand>
</feature>
<dbReference type="RefSeq" id="WP_119987169.1">
    <property type="nucleotide sequence ID" value="NZ_CP032489.1"/>
</dbReference>
<name>A0A386HPM0_9BACT</name>
<evidence type="ECO:0000256" key="4">
    <source>
        <dbReference type="ARBA" id="ARBA00022842"/>
    </source>
</evidence>
<keyword evidence="2 9" id="KW-0808">Transferase</keyword>
<comment type="cofactor">
    <cofactor evidence="9">
        <name>Mg(2+)</name>
        <dbReference type="ChEBI" id="CHEBI:18420"/>
    </cofactor>
    <text evidence="9">Binds 1 Mg(2+) ion per subunit.</text>
</comment>
<dbReference type="InterPro" id="IPR036206">
    <property type="entry name" value="ThiamineP_synth_sf"/>
</dbReference>
<evidence type="ECO:0000256" key="1">
    <source>
        <dbReference type="ARBA" id="ARBA00005165"/>
    </source>
</evidence>
<comment type="function">
    <text evidence="9">Condenses 4-methyl-5-(beta-hydroxyethyl)thiazole monophosphate (THZ-P) and 2-methyl-4-amino-5-hydroxymethyl pyrimidine pyrophosphate (HMP-PP) to form thiamine monophosphate (TMP).</text>
</comment>
<evidence type="ECO:0000256" key="2">
    <source>
        <dbReference type="ARBA" id="ARBA00022679"/>
    </source>
</evidence>
<dbReference type="InterPro" id="IPR013785">
    <property type="entry name" value="Aldolase_TIM"/>
</dbReference>
<proteinExistence type="inferred from homology"/>
<dbReference type="PANTHER" id="PTHR20857">
    <property type="entry name" value="THIAMINE-PHOSPHATE PYROPHOSPHORYLASE"/>
    <property type="match status" value="1"/>
</dbReference>
<dbReference type="GO" id="GO:0005737">
    <property type="term" value="C:cytoplasm"/>
    <property type="evidence" value="ECO:0007669"/>
    <property type="project" value="TreeGrafter"/>
</dbReference>
<evidence type="ECO:0000256" key="3">
    <source>
        <dbReference type="ARBA" id="ARBA00022723"/>
    </source>
</evidence>
<dbReference type="InterPro" id="IPR022998">
    <property type="entry name" value="ThiamineP_synth_TenI"/>
</dbReference>
<evidence type="ECO:0000313" key="13">
    <source>
        <dbReference type="EMBL" id="AYD47703.1"/>
    </source>
</evidence>
<dbReference type="OrthoDB" id="9812206at2"/>
<evidence type="ECO:0000313" key="14">
    <source>
        <dbReference type="Proteomes" id="UP000266118"/>
    </source>
</evidence>
<dbReference type="SUPFAM" id="SSF51391">
    <property type="entry name" value="Thiamin phosphate synthase"/>
    <property type="match status" value="1"/>
</dbReference>
<comment type="catalytic activity">
    <reaction evidence="6 9 10">
        <text>4-methyl-5-(2-phosphooxyethyl)-thiazole + 4-amino-2-methyl-5-(diphosphooxymethyl)pyrimidine + H(+) = thiamine phosphate + diphosphate</text>
        <dbReference type="Rhea" id="RHEA:22328"/>
        <dbReference type="ChEBI" id="CHEBI:15378"/>
        <dbReference type="ChEBI" id="CHEBI:33019"/>
        <dbReference type="ChEBI" id="CHEBI:37575"/>
        <dbReference type="ChEBI" id="CHEBI:57841"/>
        <dbReference type="ChEBI" id="CHEBI:58296"/>
        <dbReference type="EC" id="2.5.1.3"/>
    </reaction>
</comment>
<keyword evidence="14" id="KW-1185">Reference proteome</keyword>
<dbReference type="GO" id="GO:0009229">
    <property type="term" value="P:thiamine diphosphate biosynthetic process"/>
    <property type="evidence" value="ECO:0007669"/>
    <property type="project" value="UniProtKB-UniRule"/>
</dbReference>
<evidence type="ECO:0000256" key="11">
    <source>
        <dbReference type="RuleBase" id="RU004253"/>
    </source>
</evidence>
<dbReference type="UniPathway" id="UPA00060">
    <property type="reaction ID" value="UER00141"/>
</dbReference>